<feature type="domain" description="Double jelly roll-like" evidence="2">
    <location>
        <begin position="327"/>
        <end position="476"/>
    </location>
</feature>
<evidence type="ECO:0000313" key="3">
    <source>
        <dbReference type="EMBL" id="KAK9680972.1"/>
    </source>
</evidence>
<evidence type="ECO:0000256" key="1">
    <source>
        <dbReference type="SAM" id="MobiDB-lite"/>
    </source>
</evidence>
<organism evidence="3 4">
    <name type="scientific">Popillia japonica</name>
    <name type="common">Japanese beetle</name>
    <dbReference type="NCBI Taxonomy" id="7064"/>
    <lineage>
        <taxon>Eukaryota</taxon>
        <taxon>Metazoa</taxon>
        <taxon>Ecdysozoa</taxon>
        <taxon>Arthropoda</taxon>
        <taxon>Hexapoda</taxon>
        <taxon>Insecta</taxon>
        <taxon>Pterygota</taxon>
        <taxon>Neoptera</taxon>
        <taxon>Endopterygota</taxon>
        <taxon>Coleoptera</taxon>
        <taxon>Polyphaga</taxon>
        <taxon>Scarabaeiformia</taxon>
        <taxon>Scarabaeidae</taxon>
        <taxon>Rutelinae</taxon>
        <taxon>Popillia</taxon>
    </lineage>
</organism>
<dbReference type="AlphaFoldDB" id="A0AAW1HW43"/>
<reference evidence="3 4" key="1">
    <citation type="journal article" date="2024" name="BMC Genomics">
        <title>De novo assembly and annotation of Popillia japonica's genome with initial clues to its potential as an invasive pest.</title>
        <authorList>
            <person name="Cucini C."/>
            <person name="Boschi S."/>
            <person name="Funari R."/>
            <person name="Cardaioli E."/>
            <person name="Iannotti N."/>
            <person name="Marturano G."/>
            <person name="Paoli F."/>
            <person name="Bruttini M."/>
            <person name="Carapelli A."/>
            <person name="Frati F."/>
            <person name="Nardi F."/>
        </authorList>
    </citation>
    <scope>NUCLEOTIDE SEQUENCE [LARGE SCALE GENOMIC DNA]</scope>
    <source>
        <strain evidence="3">DMR45628</strain>
    </source>
</reference>
<evidence type="ECO:0000259" key="2">
    <source>
        <dbReference type="Pfam" id="PF21738"/>
    </source>
</evidence>
<protein>
    <recommendedName>
        <fullName evidence="2">Double jelly roll-like domain-containing protein</fullName>
    </recommendedName>
</protein>
<evidence type="ECO:0000313" key="4">
    <source>
        <dbReference type="Proteomes" id="UP001458880"/>
    </source>
</evidence>
<gene>
    <name evidence="3" type="ORF">QE152_g38663</name>
</gene>
<dbReference type="PANTHER" id="PTHR36159">
    <property type="entry name" value="PROTEIN CBG23766"/>
    <property type="match status" value="1"/>
</dbReference>
<dbReference type="EMBL" id="JASPKY010000856">
    <property type="protein sequence ID" value="KAK9680972.1"/>
    <property type="molecule type" value="Genomic_DNA"/>
</dbReference>
<dbReference type="Pfam" id="PF21738">
    <property type="entry name" value="DJR-like_dom"/>
    <property type="match status" value="2"/>
</dbReference>
<proteinExistence type="predicted"/>
<name>A0AAW1HW43_POPJA</name>
<feature type="compositionally biased region" description="Basic and acidic residues" evidence="1">
    <location>
        <begin position="40"/>
        <end position="54"/>
    </location>
</feature>
<comment type="caution">
    <text evidence="3">The sequence shown here is derived from an EMBL/GenBank/DDBJ whole genome shotgun (WGS) entry which is preliminary data.</text>
</comment>
<dbReference type="InterPro" id="IPR049512">
    <property type="entry name" value="DJR-like_dom"/>
</dbReference>
<dbReference type="Proteomes" id="UP001458880">
    <property type="component" value="Unassembled WGS sequence"/>
</dbReference>
<keyword evidence="4" id="KW-1185">Reference proteome</keyword>
<dbReference type="PANTHER" id="PTHR36159:SF1">
    <property type="entry name" value="RETROVIRUS-RELATED POL POLYPROTEIN FROM TRANSPOSON 412-LIKE PROTEIN"/>
    <property type="match status" value="1"/>
</dbReference>
<feature type="domain" description="Double jelly roll-like" evidence="2">
    <location>
        <begin position="247"/>
        <end position="325"/>
    </location>
</feature>
<sequence length="477" mass="54840">MESPFFSSSTPSTSVTFTSRSPRPPTETSISSSFQPSTSRGDRLSHSPRTERAAGNELGSSPSIELAINLEQLRHLLQDSSRATLRELGPTPSASHALNDLSRQKEFVAAMERIRKMSFNNLKVNDSVYVDNSITNYEFHTYQPYAATTFNNNDEIRIPIQTQNIYTLPSDSYIYIEATTFNNNDEIRIPIQTQNIYTLPSDSYIYIEGRLLKDDDTVSSSLTFVNNGLAFLFEEIRHNKYIKKLRIFLFEEIRYELAGTVIDRNKNPGITSTLKSYVSFTSNQMDRLKNAGISHLEHPKIVNKDGYFNACIPLSHLLGAMEDLEYIDKSNNIQVAFRSWELQELPLVQQTTRHIWAIKTTSHVETPRFIIFGFQTDRKNSLNRDMSLFDDCELTNIKLYLNSDVFPYDNINIDFKKNQYAILYEMYSQFQKSYYYKKEVEPCLSPINFKQIAPIAVIDCSHQNEVIKNGAVDIRLK</sequence>
<accession>A0AAW1HW43</accession>
<feature type="compositionally biased region" description="Low complexity" evidence="1">
    <location>
        <begin position="1"/>
        <end position="39"/>
    </location>
</feature>
<feature type="region of interest" description="Disordered" evidence="1">
    <location>
        <begin position="1"/>
        <end position="60"/>
    </location>
</feature>